<dbReference type="OrthoDB" id="28873at10239"/>
<dbReference type="EMBL" id="KT968831">
    <property type="protein sequence ID" value="ALP47854.1"/>
    <property type="molecule type" value="Genomic_DNA"/>
</dbReference>
<sequence length="152" mass="16937">MTDHAELRRLAKAATPGPWSCNRHWAIVGGPTLEFTNGAAQQQIAMACQQSWMREEELRNNAAFMAAANPKTILALLDEIDGLLAQHGRDSSELRALCQARDDARKERDRLKAENEALRGALQAVVDDPTWRSNDNTLWPKIIKAMNPAGRH</sequence>
<name>A0A0S2SY48_9CAUD</name>
<evidence type="ECO:0000313" key="2">
    <source>
        <dbReference type="EMBL" id="ALP47854.1"/>
    </source>
</evidence>
<dbReference type="Proteomes" id="UP000201818">
    <property type="component" value="Segment"/>
</dbReference>
<organism evidence="2 3">
    <name type="scientific">Pseudomonas phage YMC11/02/R656</name>
    <dbReference type="NCBI Taxonomy" id="1755689"/>
    <lineage>
        <taxon>Viruses</taxon>
        <taxon>Duplodnaviria</taxon>
        <taxon>Heunggongvirae</taxon>
        <taxon>Uroviricota</taxon>
        <taxon>Caudoviricetes</taxon>
        <taxon>Bugaksanvirus</taxon>
        <taxon>Bugaksanvirus R656</taxon>
    </lineage>
</organism>
<keyword evidence="1" id="KW-0175">Coiled coil</keyword>
<dbReference type="Pfam" id="PF13935">
    <property type="entry name" value="Ead_Ea22"/>
    <property type="match status" value="1"/>
</dbReference>
<proteinExistence type="predicted"/>
<keyword evidence="3" id="KW-1185">Reference proteome</keyword>
<dbReference type="GeneID" id="26516086"/>
<evidence type="ECO:0000256" key="1">
    <source>
        <dbReference type="SAM" id="Coils"/>
    </source>
</evidence>
<dbReference type="InterPro" id="IPR025153">
    <property type="entry name" value="Ead_Ea22"/>
</dbReference>
<dbReference type="RefSeq" id="YP_009187430.1">
    <property type="nucleotide sequence ID" value="NC_028657.1"/>
</dbReference>
<feature type="coiled-coil region" evidence="1">
    <location>
        <begin position="94"/>
        <end position="128"/>
    </location>
</feature>
<evidence type="ECO:0000313" key="3">
    <source>
        <dbReference type="Proteomes" id="UP000201818"/>
    </source>
</evidence>
<gene>
    <name evidence="2" type="ORF">BPPAER656_00330</name>
</gene>
<reference evidence="2 3" key="1">
    <citation type="submission" date="2015-10" db="EMBL/GenBank/DDBJ databases">
        <title>Complete Genome Sequence of the Pseudomonas phage YMC11/02/R656_PAE_BP.</title>
        <authorList>
            <person name="Jeon J."/>
            <person name="Yong D."/>
            <person name="Lee K."/>
        </authorList>
    </citation>
    <scope>NUCLEOTIDE SEQUENCE [LARGE SCALE GENOMIC DNA]</scope>
</reference>
<accession>A0A0S2SY48</accession>
<dbReference type="KEGG" id="vg:26516086"/>
<protein>
    <submittedName>
        <fullName evidence="2">Uncharacterized protein</fullName>
    </submittedName>
</protein>